<dbReference type="Pfam" id="PF02852">
    <property type="entry name" value="Pyr_redox_dim"/>
    <property type="match status" value="1"/>
</dbReference>
<keyword evidence="9" id="KW-1185">Reference proteome</keyword>
<dbReference type="Proteomes" id="UP000315017">
    <property type="component" value="Chromosome"/>
</dbReference>
<name>A0A517YM78_9BACT</name>
<dbReference type="KEGG" id="aagg:ETAA8_64640"/>
<dbReference type="PROSITE" id="PS50206">
    <property type="entry name" value="RHODANESE_3"/>
    <property type="match status" value="1"/>
</dbReference>
<keyword evidence="4" id="KW-0274">FAD</keyword>
<dbReference type="PANTHER" id="PTHR43429">
    <property type="entry name" value="PYRIDINE NUCLEOTIDE-DISULFIDE OXIDOREDUCTASE DOMAIN-CONTAINING"/>
    <property type="match status" value="1"/>
</dbReference>
<keyword evidence="5 8" id="KW-0560">Oxidoreductase</keyword>
<evidence type="ECO:0000313" key="8">
    <source>
        <dbReference type="EMBL" id="QDU31311.1"/>
    </source>
</evidence>
<dbReference type="Pfam" id="PF07992">
    <property type="entry name" value="Pyr_redox_2"/>
    <property type="match status" value="1"/>
</dbReference>
<dbReference type="PROSITE" id="PS00380">
    <property type="entry name" value="RHODANESE_1"/>
    <property type="match status" value="1"/>
</dbReference>
<feature type="domain" description="Rhodanese" evidence="7">
    <location>
        <begin position="466"/>
        <end position="553"/>
    </location>
</feature>
<dbReference type="InterPro" id="IPR016156">
    <property type="entry name" value="FAD/NAD-linked_Rdtase_dimer_sf"/>
</dbReference>
<reference evidence="8 9" key="1">
    <citation type="submission" date="2019-02" db="EMBL/GenBank/DDBJ databases">
        <title>Deep-cultivation of Planctomycetes and their phenomic and genomic characterization uncovers novel biology.</title>
        <authorList>
            <person name="Wiegand S."/>
            <person name="Jogler M."/>
            <person name="Boedeker C."/>
            <person name="Pinto D."/>
            <person name="Vollmers J."/>
            <person name="Rivas-Marin E."/>
            <person name="Kohn T."/>
            <person name="Peeters S.H."/>
            <person name="Heuer A."/>
            <person name="Rast P."/>
            <person name="Oberbeckmann S."/>
            <person name="Bunk B."/>
            <person name="Jeske O."/>
            <person name="Meyerdierks A."/>
            <person name="Storesund J.E."/>
            <person name="Kallscheuer N."/>
            <person name="Luecker S."/>
            <person name="Lage O.M."/>
            <person name="Pohl T."/>
            <person name="Merkel B.J."/>
            <person name="Hornburger P."/>
            <person name="Mueller R.-W."/>
            <person name="Bruemmer F."/>
            <person name="Labrenz M."/>
            <person name="Spormann A.M."/>
            <person name="Op den Camp H."/>
            <person name="Overmann J."/>
            <person name="Amann R."/>
            <person name="Jetten M.S.M."/>
            <person name="Mascher T."/>
            <person name="Medema M.H."/>
            <person name="Devos D.P."/>
            <person name="Kaster A.-K."/>
            <person name="Ovreas L."/>
            <person name="Rohde M."/>
            <person name="Galperin M.Y."/>
            <person name="Jogler C."/>
        </authorList>
    </citation>
    <scope>NUCLEOTIDE SEQUENCE [LARGE SCALE GENOMIC DNA]</scope>
    <source>
        <strain evidence="8 9">ETA_A8</strain>
    </source>
</reference>
<evidence type="ECO:0000256" key="3">
    <source>
        <dbReference type="ARBA" id="ARBA00022630"/>
    </source>
</evidence>
<accession>A0A517YM78</accession>
<dbReference type="SUPFAM" id="SSF55424">
    <property type="entry name" value="FAD/NAD-linked reductases, dimerisation (C-terminal) domain"/>
    <property type="match status" value="1"/>
</dbReference>
<evidence type="ECO:0000313" key="9">
    <source>
        <dbReference type="Proteomes" id="UP000315017"/>
    </source>
</evidence>
<dbReference type="GO" id="GO:0004792">
    <property type="term" value="F:thiosulfate-cyanide sulfurtransferase activity"/>
    <property type="evidence" value="ECO:0007669"/>
    <property type="project" value="InterPro"/>
</dbReference>
<protein>
    <submittedName>
        <fullName evidence="8">Coenzyme A disulfide reductase</fullName>
        <ecNumber evidence="8">1.8.1.14</ecNumber>
    </submittedName>
</protein>
<keyword evidence="6" id="KW-0676">Redox-active center</keyword>
<dbReference type="PRINTS" id="PR00368">
    <property type="entry name" value="FADPNR"/>
</dbReference>
<dbReference type="PANTHER" id="PTHR43429:SF1">
    <property type="entry name" value="NAD(P)H SULFUR OXIDOREDUCTASE (COA-DEPENDENT)"/>
    <property type="match status" value="1"/>
</dbReference>
<dbReference type="RefSeq" id="WP_145098237.1">
    <property type="nucleotide sequence ID" value="NZ_CP036274.1"/>
</dbReference>
<proteinExistence type="inferred from homology"/>
<dbReference type="InterPro" id="IPR036873">
    <property type="entry name" value="Rhodanese-like_dom_sf"/>
</dbReference>
<sequence>MKLLIIGGVAGGASAATRARRLSETAEIVMFERGPDVSFANCGLPYHIGGEIKDRNKLLVTTPAKLHERFNLDVRVRSSVLAIDRTQKTVHVRELNTGREYDESYDKLILAPGAAPLRPSLPGIDLPGIHTLRNLPDMDRIKAIVDAGAKSAIVIGAGFIGLEMVENLIHRGVQTTVVELQDQVLPPLDREMTTPLAEVLAAKAKGVTLLLSESAEGFESADEEIVVQLKSGKRLQAPLVILGIGVKPENQLAIAAGLEVGPRGGIRVNEQLQTSDPDIYAVGDAIEVRDVISDSPTQVPLAGPANRQGRLAADHIFGKQVRYRGTQGTAIVGLFGKTAALTGASEKSLQRSGIPYRMVYIHPAHHAGYYPGAQAMALKLLFTPDDGRILGAQAVGGEGVDKRIDVIAVAIQAKMTVFDLEEVELAYSPQFGSAKDPVNMAGFVAANLLRGDHPQIDVAAYEKLAGDDQPFLLDVRTADEFNAGHIPGATNISIDVLRAHLDELPRGRDIVAYCQVGQRGYLATRILLQAGFRVRNLSGGYKTYLLWHPAEAK</sequence>
<evidence type="ECO:0000256" key="1">
    <source>
        <dbReference type="ARBA" id="ARBA00001974"/>
    </source>
</evidence>
<organism evidence="8 9">
    <name type="scientific">Anatilimnocola aggregata</name>
    <dbReference type="NCBI Taxonomy" id="2528021"/>
    <lineage>
        <taxon>Bacteria</taxon>
        <taxon>Pseudomonadati</taxon>
        <taxon>Planctomycetota</taxon>
        <taxon>Planctomycetia</taxon>
        <taxon>Pirellulales</taxon>
        <taxon>Pirellulaceae</taxon>
        <taxon>Anatilimnocola</taxon>
    </lineage>
</organism>
<gene>
    <name evidence="8" type="primary">cdr_3</name>
    <name evidence="8" type="ORF">ETAA8_64640</name>
</gene>
<dbReference type="InterPro" id="IPR001307">
    <property type="entry name" value="Thiosulphate_STrfase_CS"/>
</dbReference>
<evidence type="ECO:0000259" key="7">
    <source>
        <dbReference type="PROSITE" id="PS50206"/>
    </source>
</evidence>
<dbReference type="InterPro" id="IPR001763">
    <property type="entry name" value="Rhodanese-like_dom"/>
</dbReference>
<evidence type="ECO:0000256" key="5">
    <source>
        <dbReference type="ARBA" id="ARBA00023002"/>
    </source>
</evidence>
<keyword evidence="3" id="KW-0285">Flavoprotein</keyword>
<dbReference type="PRINTS" id="PR00411">
    <property type="entry name" value="PNDRDTASEI"/>
</dbReference>
<evidence type="ECO:0000256" key="2">
    <source>
        <dbReference type="ARBA" id="ARBA00009130"/>
    </source>
</evidence>
<dbReference type="InterPro" id="IPR036188">
    <property type="entry name" value="FAD/NAD-bd_sf"/>
</dbReference>
<dbReference type="SUPFAM" id="SSF52821">
    <property type="entry name" value="Rhodanese/Cell cycle control phosphatase"/>
    <property type="match status" value="1"/>
</dbReference>
<evidence type="ECO:0000256" key="6">
    <source>
        <dbReference type="ARBA" id="ARBA00023284"/>
    </source>
</evidence>
<dbReference type="Gene3D" id="3.40.250.10">
    <property type="entry name" value="Rhodanese-like domain"/>
    <property type="match status" value="1"/>
</dbReference>
<evidence type="ECO:0000256" key="4">
    <source>
        <dbReference type="ARBA" id="ARBA00022827"/>
    </source>
</evidence>
<dbReference type="AlphaFoldDB" id="A0A517YM78"/>
<dbReference type="SUPFAM" id="SSF51905">
    <property type="entry name" value="FAD/NAD(P)-binding domain"/>
    <property type="match status" value="1"/>
</dbReference>
<comment type="similarity">
    <text evidence="2">Belongs to the class-III pyridine nucleotide-disulfide oxidoreductase family.</text>
</comment>
<dbReference type="InterPro" id="IPR004099">
    <property type="entry name" value="Pyr_nucl-diS_OxRdtase_dimer"/>
</dbReference>
<dbReference type="EC" id="1.8.1.14" evidence="8"/>
<dbReference type="OrthoDB" id="9802028at2"/>
<dbReference type="EMBL" id="CP036274">
    <property type="protein sequence ID" value="QDU31311.1"/>
    <property type="molecule type" value="Genomic_DNA"/>
</dbReference>
<comment type="cofactor">
    <cofactor evidence="1">
        <name>FAD</name>
        <dbReference type="ChEBI" id="CHEBI:57692"/>
    </cofactor>
</comment>
<dbReference type="Gene3D" id="3.50.50.60">
    <property type="entry name" value="FAD/NAD(P)-binding domain"/>
    <property type="match status" value="2"/>
</dbReference>
<dbReference type="GO" id="GO:0050451">
    <property type="term" value="F:CoA-disulfide reductase (NADPH) activity"/>
    <property type="evidence" value="ECO:0007669"/>
    <property type="project" value="UniProtKB-EC"/>
</dbReference>
<dbReference type="InterPro" id="IPR023753">
    <property type="entry name" value="FAD/NAD-binding_dom"/>
</dbReference>
<dbReference type="InterPro" id="IPR050260">
    <property type="entry name" value="FAD-bd_OxRdtase"/>
</dbReference>
<dbReference type="Pfam" id="PF00581">
    <property type="entry name" value="Rhodanese"/>
    <property type="match status" value="1"/>
</dbReference>
<dbReference type="SMART" id="SM00450">
    <property type="entry name" value="RHOD"/>
    <property type="match status" value="1"/>
</dbReference>